<gene>
    <name evidence="3" type="ORF">S03H2_27609</name>
</gene>
<keyword evidence="1" id="KW-0812">Transmembrane</keyword>
<sequence length="288" mass="33480">MDIKPLVSINIPTYNSEKTLDECLSSVKNQTYKKIEIIIIDSDSTDRTIEIAKKFSAEILTAESLAMARKTGVEESKGKYIFLLDSDQVLEPNVIEECVRVCEEEVYDVVTLFERSIIHKNTFVEKVIAYDKWLFHSMHDDNPIYGAAIPRFFRASYLQRVDFLNNPPITFEHSIIHHEVVKMGARVKFVEAYINHHETATFSAVAKKFYRYGYYYLPAWQKNRRLVAAHSLPRRVYFSLKALKKPNLFLGLFMLYIVKGFTTLAGIMRYLLMKYKSDRGIKVMSNKT</sequence>
<dbReference type="EMBL" id="BARU01016613">
    <property type="protein sequence ID" value="GAH50494.1"/>
    <property type="molecule type" value="Genomic_DNA"/>
</dbReference>
<dbReference type="CDD" id="cd00761">
    <property type="entry name" value="Glyco_tranf_GTA_type"/>
    <property type="match status" value="1"/>
</dbReference>
<accession>X1H9I6</accession>
<dbReference type="AlphaFoldDB" id="X1H9I6"/>
<organism evidence="3">
    <name type="scientific">marine sediment metagenome</name>
    <dbReference type="NCBI Taxonomy" id="412755"/>
    <lineage>
        <taxon>unclassified sequences</taxon>
        <taxon>metagenomes</taxon>
        <taxon>ecological metagenomes</taxon>
    </lineage>
</organism>
<dbReference type="SUPFAM" id="SSF53448">
    <property type="entry name" value="Nucleotide-diphospho-sugar transferases"/>
    <property type="match status" value="1"/>
</dbReference>
<comment type="caution">
    <text evidence="3">The sequence shown here is derived from an EMBL/GenBank/DDBJ whole genome shotgun (WGS) entry which is preliminary data.</text>
</comment>
<evidence type="ECO:0000313" key="3">
    <source>
        <dbReference type="EMBL" id="GAH50494.1"/>
    </source>
</evidence>
<dbReference type="Gene3D" id="3.90.550.10">
    <property type="entry name" value="Spore Coat Polysaccharide Biosynthesis Protein SpsA, Chain A"/>
    <property type="match status" value="1"/>
</dbReference>
<dbReference type="InterPro" id="IPR001173">
    <property type="entry name" value="Glyco_trans_2-like"/>
</dbReference>
<evidence type="ECO:0000256" key="1">
    <source>
        <dbReference type="SAM" id="Phobius"/>
    </source>
</evidence>
<dbReference type="PANTHER" id="PTHR43630:SF2">
    <property type="entry name" value="GLYCOSYLTRANSFERASE"/>
    <property type="match status" value="1"/>
</dbReference>
<evidence type="ECO:0000259" key="2">
    <source>
        <dbReference type="Pfam" id="PF00535"/>
    </source>
</evidence>
<name>X1H9I6_9ZZZZ</name>
<protein>
    <recommendedName>
        <fullName evidence="2">Glycosyltransferase 2-like domain-containing protein</fullName>
    </recommendedName>
</protein>
<dbReference type="Pfam" id="PF00535">
    <property type="entry name" value="Glycos_transf_2"/>
    <property type="match status" value="1"/>
</dbReference>
<reference evidence="3" key="1">
    <citation type="journal article" date="2014" name="Front. Microbiol.">
        <title>High frequency of phylogenetically diverse reductive dehalogenase-homologous genes in deep subseafloor sedimentary metagenomes.</title>
        <authorList>
            <person name="Kawai M."/>
            <person name="Futagami T."/>
            <person name="Toyoda A."/>
            <person name="Takaki Y."/>
            <person name="Nishi S."/>
            <person name="Hori S."/>
            <person name="Arai W."/>
            <person name="Tsubouchi T."/>
            <person name="Morono Y."/>
            <person name="Uchiyama I."/>
            <person name="Ito T."/>
            <person name="Fujiyama A."/>
            <person name="Inagaki F."/>
            <person name="Takami H."/>
        </authorList>
    </citation>
    <scope>NUCLEOTIDE SEQUENCE</scope>
    <source>
        <strain evidence="3">Expedition CK06-06</strain>
    </source>
</reference>
<keyword evidence="1" id="KW-0472">Membrane</keyword>
<dbReference type="PANTHER" id="PTHR43630">
    <property type="entry name" value="POLY-BETA-1,6-N-ACETYL-D-GLUCOSAMINE SYNTHASE"/>
    <property type="match status" value="1"/>
</dbReference>
<keyword evidence="1" id="KW-1133">Transmembrane helix</keyword>
<dbReference type="InterPro" id="IPR029044">
    <property type="entry name" value="Nucleotide-diphossugar_trans"/>
</dbReference>
<feature type="non-terminal residue" evidence="3">
    <location>
        <position position="288"/>
    </location>
</feature>
<feature type="transmembrane region" description="Helical" evidence="1">
    <location>
        <begin position="248"/>
        <end position="272"/>
    </location>
</feature>
<proteinExistence type="predicted"/>
<feature type="domain" description="Glycosyltransferase 2-like" evidence="2">
    <location>
        <begin position="8"/>
        <end position="135"/>
    </location>
</feature>